<sequence>MLLELEQECLDIYRRKVENTRKYKADLYQALAEGQAEIAHLISSLGELTSFSRERGTLKEQLSAIKPVLEELRLKKQARIKDFSETQSQIICLCAEVAGNGQLISNSEPQVDVEDLTIKRLAELKSQLGELQNEKVLRLQKVNGCISNIHELSIVMSIDFKGKINEIHPSLVDPGHNQSKSISNETLAKLTSLVNSLKQEKQNRLQKIQYLGSALVELWNLLDTSIEEQKRFQQVTSMISSSADEVLGHGSLSFDVIERAEIELERLNVLKASKMKEFVLKRQNELEEIYREVHMDIDGDGARQILISLIESGNVDLSDLLSRMDDQIRKAKEEAHCRKDILERVEKWKHASEEEDWLDEYEKDENRYSAGKGVHKNLKRAEKARILASKMPSLVENLTLKVKAWEADRGRPFLYDKTHLLHNLEEYALQRRQKEEEKRKAREQKRLQEQLVTEKEALFGSRPATKKPLAQSDNTNTAVGTPTARRAATPSGRISGSRERRDGGKVGAGMLVNYVALPKDDAMPRGS</sequence>
<comment type="caution">
    <text evidence="7">The sequence shown here is derived from an EMBL/GenBank/DDBJ whole genome shotgun (WGS) entry which is preliminary data.</text>
</comment>
<comment type="similarity">
    <text evidence="2">Belongs to the MAP65/ASE1 family.</text>
</comment>
<evidence type="ECO:0000256" key="3">
    <source>
        <dbReference type="ARBA" id="ARBA00022701"/>
    </source>
</evidence>
<dbReference type="GO" id="GO:0005874">
    <property type="term" value="C:microtubule"/>
    <property type="evidence" value="ECO:0007669"/>
    <property type="project" value="UniProtKB-KW"/>
</dbReference>
<evidence type="ECO:0000313" key="7">
    <source>
        <dbReference type="EMBL" id="GMH05079.1"/>
    </source>
</evidence>
<evidence type="ECO:0008006" key="9">
    <source>
        <dbReference type="Google" id="ProtNLM"/>
    </source>
</evidence>
<reference evidence="7" key="1">
    <citation type="submission" date="2023-05" db="EMBL/GenBank/DDBJ databases">
        <title>Nepenthes gracilis genome sequencing.</title>
        <authorList>
            <person name="Fukushima K."/>
        </authorList>
    </citation>
    <scope>NUCLEOTIDE SEQUENCE</scope>
    <source>
        <strain evidence="7">SING2019-196</strain>
    </source>
</reference>
<evidence type="ECO:0000313" key="8">
    <source>
        <dbReference type="Proteomes" id="UP001279734"/>
    </source>
</evidence>
<evidence type="ECO:0000256" key="5">
    <source>
        <dbReference type="SAM" id="Coils"/>
    </source>
</evidence>
<evidence type="ECO:0000256" key="2">
    <source>
        <dbReference type="ARBA" id="ARBA00006187"/>
    </source>
</evidence>
<dbReference type="EMBL" id="BSYO01000005">
    <property type="protein sequence ID" value="GMH05079.1"/>
    <property type="molecule type" value="Genomic_DNA"/>
</dbReference>
<keyword evidence="5" id="KW-0175">Coiled coil</keyword>
<dbReference type="InterPro" id="IPR007145">
    <property type="entry name" value="MAP65_Ase1_PRC1"/>
</dbReference>
<accession>A0AAD3S691</accession>
<proteinExistence type="inferred from homology"/>
<dbReference type="PANTHER" id="PTHR19321">
    <property type="entry name" value="PROTEIN REGULATOR OF CYTOKINESIS 1 PRC1-RELATED"/>
    <property type="match status" value="1"/>
</dbReference>
<comment type="subcellular location">
    <subcellularLocation>
        <location evidence="1">Cytoplasm</location>
        <location evidence="1">Cytoskeleton</location>
    </subcellularLocation>
</comment>
<dbReference type="GO" id="GO:0005819">
    <property type="term" value="C:spindle"/>
    <property type="evidence" value="ECO:0007669"/>
    <property type="project" value="TreeGrafter"/>
</dbReference>
<feature type="coiled-coil region" evidence="5">
    <location>
        <begin position="417"/>
        <end position="454"/>
    </location>
</feature>
<dbReference type="GO" id="GO:0005737">
    <property type="term" value="C:cytoplasm"/>
    <property type="evidence" value="ECO:0007669"/>
    <property type="project" value="TreeGrafter"/>
</dbReference>
<feature type="compositionally biased region" description="Polar residues" evidence="6">
    <location>
        <begin position="471"/>
        <end position="480"/>
    </location>
</feature>
<evidence type="ECO:0000256" key="1">
    <source>
        <dbReference type="ARBA" id="ARBA00004245"/>
    </source>
</evidence>
<feature type="region of interest" description="Disordered" evidence="6">
    <location>
        <begin position="455"/>
        <end position="509"/>
    </location>
</feature>
<evidence type="ECO:0000256" key="6">
    <source>
        <dbReference type="SAM" id="MobiDB-lite"/>
    </source>
</evidence>
<keyword evidence="3" id="KW-0493">Microtubule</keyword>
<keyword evidence="4" id="KW-0206">Cytoskeleton</keyword>
<organism evidence="7 8">
    <name type="scientific">Nepenthes gracilis</name>
    <name type="common">Slender pitcher plant</name>
    <dbReference type="NCBI Taxonomy" id="150966"/>
    <lineage>
        <taxon>Eukaryota</taxon>
        <taxon>Viridiplantae</taxon>
        <taxon>Streptophyta</taxon>
        <taxon>Embryophyta</taxon>
        <taxon>Tracheophyta</taxon>
        <taxon>Spermatophyta</taxon>
        <taxon>Magnoliopsida</taxon>
        <taxon>eudicotyledons</taxon>
        <taxon>Gunneridae</taxon>
        <taxon>Pentapetalae</taxon>
        <taxon>Caryophyllales</taxon>
        <taxon>Nepenthaceae</taxon>
        <taxon>Nepenthes</taxon>
    </lineage>
</organism>
<dbReference type="Pfam" id="PF03999">
    <property type="entry name" value="MAP65_ASE1"/>
    <property type="match status" value="1"/>
</dbReference>
<dbReference type="GO" id="GO:0000226">
    <property type="term" value="P:microtubule cytoskeleton organization"/>
    <property type="evidence" value="ECO:0007669"/>
    <property type="project" value="InterPro"/>
</dbReference>
<dbReference type="Proteomes" id="UP001279734">
    <property type="component" value="Unassembled WGS sequence"/>
</dbReference>
<name>A0AAD3S691_NEPGR</name>
<protein>
    <recommendedName>
        <fullName evidence="9">65-kDa microtubule-associated protein 5</fullName>
    </recommendedName>
</protein>
<evidence type="ECO:0000256" key="4">
    <source>
        <dbReference type="ARBA" id="ARBA00023212"/>
    </source>
</evidence>
<keyword evidence="8" id="KW-1185">Reference proteome</keyword>
<gene>
    <name evidence="7" type="ORF">Nepgr_006919</name>
</gene>
<dbReference type="Gene3D" id="1.20.58.1520">
    <property type="match status" value="1"/>
</dbReference>
<dbReference type="GO" id="GO:0008017">
    <property type="term" value="F:microtubule binding"/>
    <property type="evidence" value="ECO:0007669"/>
    <property type="project" value="InterPro"/>
</dbReference>
<keyword evidence="4" id="KW-0963">Cytoplasm</keyword>
<dbReference type="PANTHER" id="PTHR19321:SF4">
    <property type="entry name" value="65-KDA MICROTUBULE-ASSOCIATED PROTEIN 5"/>
    <property type="match status" value="1"/>
</dbReference>
<dbReference type="AlphaFoldDB" id="A0AAD3S691"/>